<dbReference type="Pfam" id="PF00072">
    <property type="entry name" value="Response_reg"/>
    <property type="match status" value="1"/>
</dbReference>
<keyword evidence="2" id="KW-0238">DNA-binding</keyword>
<sequence>MKELFKIAVIDDEDGIIKSIQANLCPKYNIIGYTSSKEGLDALKEEVFDMLILDYFIDNMNGRQVVERIRKFNDEIYIMLLTGRAEEAPGLEILNTMDVQMYCEKSADFEKILIIIESAIKSIEHSRKDGSFGLRIKKLRKINNMSQDDLGKLLGLGRTAIANWEANQTEPTGENIKKLAEIFKVTTDYLLGFKANFS</sequence>
<dbReference type="PANTHER" id="PTHR46558:SF11">
    <property type="entry name" value="HTH-TYPE TRANSCRIPTIONAL REGULATOR XRE"/>
    <property type="match status" value="1"/>
</dbReference>
<dbReference type="SUPFAM" id="SSF52172">
    <property type="entry name" value="CheY-like"/>
    <property type="match status" value="1"/>
</dbReference>
<dbReference type="Proteomes" id="UP000036923">
    <property type="component" value="Unassembled WGS sequence"/>
</dbReference>
<keyword evidence="4" id="KW-0597">Phosphoprotein</keyword>
<evidence type="ECO:0000256" key="2">
    <source>
        <dbReference type="ARBA" id="ARBA00023125"/>
    </source>
</evidence>
<reference evidence="8" key="1">
    <citation type="submission" date="2015-07" db="EMBL/GenBank/DDBJ databases">
        <title>Near-Complete Genome Sequence of the Cellulolytic Bacterium Bacteroides (Pseudobacteroides) cellulosolvens ATCC 35603.</title>
        <authorList>
            <person name="Dassa B."/>
            <person name="Utturkar S.M."/>
            <person name="Klingeman D.M."/>
            <person name="Hurt R.A."/>
            <person name="Keller M."/>
            <person name="Xu J."/>
            <person name="Reddy Y.H.K."/>
            <person name="Borovok I."/>
            <person name="Grinberg I.R."/>
            <person name="Lamed R."/>
            <person name="Zhivin O."/>
            <person name="Bayer E.A."/>
            <person name="Brown S.D."/>
        </authorList>
    </citation>
    <scope>NUCLEOTIDE SEQUENCE [LARGE SCALE GENOMIC DNA]</scope>
    <source>
        <strain evidence="8">DSM 2933</strain>
    </source>
</reference>
<dbReference type="AlphaFoldDB" id="A0A0L6JK91"/>
<comment type="function">
    <text evidence="3">May play the central regulatory role in sporulation. It may be an element of the effector pathway responsible for the activation of sporulation genes in response to nutritional stress. Spo0A may act in concert with spo0H (a sigma factor) to control the expression of some genes that are critical to the sporulation process.</text>
</comment>
<dbReference type="GO" id="GO:0003677">
    <property type="term" value="F:DNA binding"/>
    <property type="evidence" value="ECO:0007669"/>
    <property type="project" value="UniProtKB-KW"/>
</dbReference>
<dbReference type="SMART" id="SM00530">
    <property type="entry name" value="HTH_XRE"/>
    <property type="match status" value="1"/>
</dbReference>
<evidence type="ECO:0000259" key="6">
    <source>
        <dbReference type="PROSITE" id="PS50943"/>
    </source>
</evidence>
<gene>
    <name evidence="7" type="ORF">Bccel_1037</name>
</gene>
<dbReference type="CDD" id="cd00093">
    <property type="entry name" value="HTH_XRE"/>
    <property type="match status" value="1"/>
</dbReference>
<dbReference type="PROSITE" id="PS50943">
    <property type="entry name" value="HTH_CROC1"/>
    <property type="match status" value="1"/>
</dbReference>
<dbReference type="PROSITE" id="PS50110">
    <property type="entry name" value="RESPONSE_REGULATORY"/>
    <property type="match status" value="1"/>
</dbReference>
<dbReference type="SMART" id="SM00448">
    <property type="entry name" value="REC"/>
    <property type="match status" value="1"/>
</dbReference>
<organism evidence="7 8">
    <name type="scientific">Pseudobacteroides cellulosolvens ATCC 35603 = DSM 2933</name>
    <dbReference type="NCBI Taxonomy" id="398512"/>
    <lineage>
        <taxon>Bacteria</taxon>
        <taxon>Bacillati</taxon>
        <taxon>Bacillota</taxon>
        <taxon>Clostridia</taxon>
        <taxon>Eubacteriales</taxon>
        <taxon>Oscillospiraceae</taxon>
        <taxon>Pseudobacteroides</taxon>
    </lineage>
</organism>
<evidence type="ECO:0000313" key="7">
    <source>
        <dbReference type="EMBL" id="KNY25777.1"/>
    </source>
</evidence>
<feature type="modified residue" description="4-aspartylphosphate" evidence="4">
    <location>
        <position position="54"/>
    </location>
</feature>
<feature type="domain" description="HTH cro/C1-type" evidence="6">
    <location>
        <begin position="136"/>
        <end position="190"/>
    </location>
</feature>
<feature type="domain" description="Response regulatory" evidence="5">
    <location>
        <begin position="6"/>
        <end position="120"/>
    </location>
</feature>
<dbReference type="InterPro" id="IPR011006">
    <property type="entry name" value="CheY-like_superfamily"/>
</dbReference>
<dbReference type="EMBL" id="LGTC01000001">
    <property type="protein sequence ID" value="KNY25777.1"/>
    <property type="molecule type" value="Genomic_DNA"/>
</dbReference>
<dbReference type="Gene3D" id="1.10.260.40">
    <property type="entry name" value="lambda repressor-like DNA-binding domains"/>
    <property type="match status" value="1"/>
</dbReference>
<dbReference type="RefSeq" id="WP_036940429.1">
    <property type="nucleotide sequence ID" value="NZ_JQKC01000013.1"/>
</dbReference>
<evidence type="ECO:0000256" key="1">
    <source>
        <dbReference type="ARBA" id="ARBA00018672"/>
    </source>
</evidence>
<dbReference type="InterPro" id="IPR010982">
    <property type="entry name" value="Lambda_DNA-bd_dom_sf"/>
</dbReference>
<dbReference type="STRING" id="398512.Bccel_1037"/>
<dbReference type="Pfam" id="PF01381">
    <property type="entry name" value="HTH_3"/>
    <property type="match status" value="1"/>
</dbReference>
<evidence type="ECO:0000259" key="5">
    <source>
        <dbReference type="PROSITE" id="PS50110"/>
    </source>
</evidence>
<proteinExistence type="predicted"/>
<evidence type="ECO:0000256" key="3">
    <source>
        <dbReference type="ARBA" id="ARBA00024867"/>
    </source>
</evidence>
<dbReference type="InterPro" id="IPR001387">
    <property type="entry name" value="Cro/C1-type_HTH"/>
</dbReference>
<evidence type="ECO:0000313" key="8">
    <source>
        <dbReference type="Proteomes" id="UP000036923"/>
    </source>
</evidence>
<comment type="caution">
    <text evidence="7">The sequence shown here is derived from an EMBL/GenBank/DDBJ whole genome shotgun (WGS) entry which is preliminary data.</text>
</comment>
<dbReference type="OrthoDB" id="9805856at2"/>
<dbReference type="SUPFAM" id="SSF47413">
    <property type="entry name" value="lambda repressor-like DNA-binding domains"/>
    <property type="match status" value="1"/>
</dbReference>
<dbReference type="PANTHER" id="PTHR46558">
    <property type="entry name" value="TRACRIPTIONAL REGULATORY PROTEIN-RELATED-RELATED"/>
    <property type="match status" value="1"/>
</dbReference>
<keyword evidence="8" id="KW-1185">Reference proteome</keyword>
<dbReference type="GO" id="GO:0000160">
    <property type="term" value="P:phosphorelay signal transduction system"/>
    <property type="evidence" value="ECO:0007669"/>
    <property type="project" value="InterPro"/>
</dbReference>
<name>A0A0L6JK91_9FIRM</name>
<dbReference type="eggNOG" id="COG0784">
    <property type="taxonomic scope" value="Bacteria"/>
</dbReference>
<evidence type="ECO:0000256" key="4">
    <source>
        <dbReference type="PROSITE-ProRule" id="PRU00169"/>
    </source>
</evidence>
<dbReference type="PATRIC" id="fig|398512.5.peg.1076"/>
<accession>A0A0L6JK91</accession>
<dbReference type="InterPro" id="IPR001789">
    <property type="entry name" value="Sig_transdc_resp-reg_receiver"/>
</dbReference>
<dbReference type="Gene3D" id="3.40.50.2300">
    <property type="match status" value="1"/>
</dbReference>
<protein>
    <recommendedName>
        <fullName evidence="1">Stage 0 sporulation protein A homolog</fullName>
    </recommendedName>
</protein>